<dbReference type="InterPro" id="IPR036705">
    <property type="entry name" value="Ribosyl_crysJ1_sf"/>
</dbReference>
<dbReference type="EMBL" id="JBHSUS010000001">
    <property type="protein sequence ID" value="MFC6439732.1"/>
    <property type="molecule type" value="Genomic_DNA"/>
</dbReference>
<reference evidence="4" key="1">
    <citation type="journal article" date="2019" name="Int. J. Syst. Evol. Microbiol.">
        <title>The Global Catalogue of Microorganisms (GCM) 10K type strain sequencing project: providing services to taxonomists for standard genome sequencing and annotation.</title>
        <authorList>
            <consortium name="The Broad Institute Genomics Platform"/>
            <consortium name="The Broad Institute Genome Sequencing Center for Infectious Disease"/>
            <person name="Wu L."/>
            <person name="Ma J."/>
        </authorList>
    </citation>
    <scope>NUCLEOTIDE SEQUENCE [LARGE SCALE GENOMIC DNA]</scope>
    <source>
        <strain evidence="4">CGMCC 1.16031</strain>
    </source>
</reference>
<dbReference type="Gene3D" id="1.10.4080.10">
    <property type="entry name" value="ADP-ribosylation/Crystallin J1"/>
    <property type="match status" value="1"/>
</dbReference>
<evidence type="ECO:0000313" key="3">
    <source>
        <dbReference type="EMBL" id="MFC6439732.1"/>
    </source>
</evidence>
<dbReference type="SUPFAM" id="SSF101478">
    <property type="entry name" value="ADP-ribosylglycohydrolase"/>
    <property type="match status" value="1"/>
</dbReference>
<evidence type="ECO:0000256" key="1">
    <source>
        <dbReference type="ARBA" id="ARBA00010702"/>
    </source>
</evidence>
<evidence type="ECO:0000256" key="2">
    <source>
        <dbReference type="ARBA" id="ARBA00022801"/>
    </source>
</evidence>
<comment type="similarity">
    <text evidence="1">Belongs to the ADP-ribosylglycohydrolase family.</text>
</comment>
<sequence length="335" mass="35769">MTAIAERFSGCLLAGAIGDAMGAPVEFMSSVEIDSLTHGEGVNQFYQAYGKLGAITDDTQMTLFTCEALLQASSDGDCSSEQVISYFNQAYLHWLNTQQEASPLPLTYTSHLLNVPSLNARRAPGITCITALRNKPSLQALAENESKGCGGVMRAAPVGLFAVRKALSDEVTFRLGSLCAHVTHGHPTGYLSAGLFAVVIRCLIQGMTLRAAIDVGLRELQRHNGHEETLLSVQRALMLSATGLSHRQAIQMLGEGWVAEEALAIALYCVLVAKDFSQLINYSVSHGGDSDSTGSIAGNLWGAMHGLNGIPQPWLAQLEAHQCINQMALALHDCA</sequence>
<name>A0ABW1XHL2_9ALTE</name>
<dbReference type="InterPro" id="IPR050792">
    <property type="entry name" value="ADP-ribosylglycohydrolase"/>
</dbReference>
<keyword evidence="2" id="KW-0378">Hydrolase</keyword>
<dbReference type="Pfam" id="PF03747">
    <property type="entry name" value="ADP_ribosyl_GH"/>
    <property type="match status" value="1"/>
</dbReference>
<dbReference type="Proteomes" id="UP001596364">
    <property type="component" value="Unassembled WGS sequence"/>
</dbReference>
<organism evidence="3 4">
    <name type="scientific">Pseudobowmanella zhangzhouensis</name>
    <dbReference type="NCBI Taxonomy" id="1537679"/>
    <lineage>
        <taxon>Bacteria</taxon>
        <taxon>Pseudomonadati</taxon>
        <taxon>Pseudomonadota</taxon>
        <taxon>Gammaproteobacteria</taxon>
        <taxon>Alteromonadales</taxon>
        <taxon>Alteromonadaceae</taxon>
    </lineage>
</organism>
<dbReference type="InterPro" id="IPR005502">
    <property type="entry name" value="Ribosyl_crysJ1"/>
</dbReference>
<accession>A0ABW1XHL2</accession>
<dbReference type="PANTHER" id="PTHR16222:SF24">
    <property type="entry name" value="ADP-RIBOSYLHYDROLASE ARH3"/>
    <property type="match status" value="1"/>
</dbReference>
<evidence type="ECO:0000313" key="4">
    <source>
        <dbReference type="Proteomes" id="UP001596364"/>
    </source>
</evidence>
<comment type="caution">
    <text evidence="3">The sequence shown here is derived from an EMBL/GenBank/DDBJ whole genome shotgun (WGS) entry which is preliminary data.</text>
</comment>
<dbReference type="RefSeq" id="WP_131256623.1">
    <property type="nucleotide sequence ID" value="NZ_JBHSUS010000001.1"/>
</dbReference>
<protein>
    <submittedName>
        <fullName evidence="3">ADP-ribosylglycohydrolase family protein</fullName>
    </submittedName>
</protein>
<gene>
    <name evidence="3" type="ORF">ACFP85_06180</name>
</gene>
<dbReference type="PANTHER" id="PTHR16222">
    <property type="entry name" value="ADP-RIBOSYLGLYCOHYDROLASE"/>
    <property type="match status" value="1"/>
</dbReference>
<proteinExistence type="inferred from homology"/>
<keyword evidence="4" id="KW-1185">Reference proteome</keyword>